<feature type="active site" description="Proton acceptor" evidence="6">
    <location>
        <position position="119"/>
    </location>
</feature>
<keyword evidence="6" id="KW-0479">Metal-binding</keyword>
<evidence type="ECO:0000313" key="9">
    <source>
        <dbReference type="Proteomes" id="UP000053989"/>
    </source>
</evidence>
<reference evidence="8 9" key="1">
    <citation type="submission" date="2014-04" db="EMBL/GenBank/DDBJ databases">
        <authorList>
            <consortium name="DOE Joint Genome Institute"/>
            <person name="Kuo A."/>
            <person name="Kohler A."/>
            <person name="Nagy L.G."/>
            <person name="Floudas D."/>
            <person name="Copeland A."/>
            <person name="Barry K.W."/>
            <person name="Cichocki N."/>
            <person name="Veneault-Fourrey C."/>
            <person name="LaButti K."/>
            <person name="Lindquist E.A."/>
            <person name="Lipzen A."/>
            <person name="Lundell T."/>
            <person name="Morin E."/>
            <person name="Murat C."/>
            <person name="Sun H."/>
            <person name="Tunlid A."/>
            <person name="Henrissat B."/>
            <person name="Grigoriev I.V."/>
            <person name="Hibbett D.S."/>
            <person name="Martin F."/>
            <person name="Nordberg H.P."/>
            <person name="Cantor M.N."/>
            <person name="Hua S.X."/>
        </authorList>
    </citation>
    <scope>NUCLEOTIDE SEQUENCE [LARGE SCALE GENOMIC DNA]</scope>
    <source>
        <strain evidence="8 9">Foug A</strain>
    </source>
</reference>
<keyword evidence="6" id="KW-0862">Zinc</keyword>
<dbReference type="InterPro" id="IPR050134">
    <property type="entry name" value="NAD-dep_sirtuin_deacylases"/>
</dbReference>
<dbReference type="GO" id="GO:0005634">
    <property type="term" value="C:nucleus"/>
    <property type="evidence" value="ECO:0007669"/>
    <property type="project" value="TreeGrafter"/>
</dbReference>
<keyword evidence="3" id="KW-0808">Transferase</keyword>
<dbReference type="PANTHER" id="PTHR11085:SF10">
    <property type="entry name" value="NAD-DEPENDENT PROTEIN DEACYLASE SIRTUIN-5, MITOCHONDRIAL-RELATED"/>
    <property type="match status" value="1"/>
</dbReference>
<feature type="binding site" evidence="6">
    <location>
        <position position="127"/>
    </location>
    <ligand>
        <name>Zn(2+)</name>
        <dbReference type="ChEBI" id="CHEBI:29105"/>
    </ligand>
</feature>
<dbReference type="PANTHER" id="PTHR11085">
    <property type="entry name" value="NAD-DEPENDENT PROTEIN DEACYLASE SIRTUIN-5, MITOCHONDRIAL-RELATED"/>
    <property type="match status" value="1"/>
</dbReference>
<dbReference type="PROSITE" id="PS50305">
    <property type="entry name" value="SIRTUIN"/>
    <property type="match status" value="1"/>
</dbReference>
<protein>
    <recommendedName>
        <fullName evidence="7">Deacetylase sirtuin-type domain-containing protein</fullName>
    </recommendedName>
</protein>
<dbReference type="Pfam" id="PF02146">
    <property type="entry name" value="SIR2"/>
    <property type="match status" value="1"/>
</dbReference>
<dbReference type="HOGENOM" id="CLU_131069_0_0_1"/>
<dbReference type="GO" id="GO:0046872">
    <property type="term" value="F:metal ion binding"/>
    <property type="evidence" value="ECO:0007669"/>
    <property type="project" value="UniProtKB-KW"/>
</dbReference>
<feature type="binding site" evidence="6">
    <location>
        <position position="130"/>
    </location>
    <ligand>
        <name>Zn(2+)</name>
        <dbReference type="ChEBI" id="CHEBI:29105"/>
    </ligand>
</feature>
<evidence type="ECO:0000259" key="7">
    <source>
        <dbReference type="PROSITE" id="PS50305"/>
    </source>
</evidence>
<dbReference type="GO" id="GO:0070403">
    <property type="term" value="F:NAD+ binding"/>
    <property type="evidence" value="ECO:0007669"/>
    <property type="project" value="InterPro"/>
</dbReference>
<evidence type="ECO:0000256" key="6">
    <source>
        <dbReference type="PROSITE-ProRule" id="PRU00236"/>
    </source>
</evidence>
<reference evidence="9" key="2">
    <citation type="submission" date="2015-01" db="EMBL/GenBank/DDBJ databases">
        <title>Evolutionary Origins and Diversification of the Mycorrhizal Mutualists.</title>
        <authorList>
            <consortium name="DOE Joint Genome Institute"/>
            <consortium name="Mycorrhizal Genomics Consortium"/>
            <person name="Kohler A."/>
            <person name="Kuo A."/>
            <person name="Nagy L.G."/>
            <person name="Floudas D."/>
            <person name="Copeland A."/>
            <person name="Barry K.W."/>
            <person name="Cichocki N."/>
            <person name="Veneault-Fourrey C."/>
            <person name="LaButti K."/>
            <person name="Lindquist E.A."/>
            <person name="Lipzen A."/>
            <person name="Lundell T."/>
            <person name="Morin E."/>
            <person name="Murat C."/>
            <person name="Riley R."/>
            <person name="Ohm R."/>
            <person name="Sun H."/>
            <person name="Tunlid A."/>
            <person name="Henrissat B."/>
            <person name="Grigoriev I.V."/>
            <person name="Hibbett D.S."/>
            <person name="Martin F."/>
        </authorList>
    </citation>
    <scope>NUCLEOTIDE SEQUENCE [LARGE SCALE GENOMIC DNA]</scope>
    <source>
        <strain evidence="9">Foug A</strain>
    </source>
</reference>
<evidence type="ECO:0000256" key="5">
    <source>
        <dbReference type="ARBA" id="ARBA00023128"/>
    </source>
</evidence>
<sequence length="164" mass="18284">NIIVITGAGLSAASGIPTFRDGGGLWHSLDATTLAMLTAFATNPSLMWQFYHYRQVKQSKPNLTHHIITKLSVPEFRCEVAPNTKPFHLITQNVNRLSIVPAHTPPSAHPQMDSVFEMHGQIFCVKCTSCDYCIEDLTNPLFPCWTSPTSRTTMTWGLRRLTSP</sequence>
<dbReference type="InterPro" id="IPR003000">
    <property type="entry name" value="Sirtuin"/>
</dbReference>
<proteinExistence type="inferred from homology"/>
<keyword evidence="9" id="KW-1185">Reference proteome</keyword>
<dbReference type="InterPro" id="IPR029035">
    <property type="entry name" value="DHS-like_NAD/FAD-binding_dom"/>
</dbReference>
<dbReference type="STRING" id="1036808.A0A0C3DAG9"/>
<dbReference type="InterPro" id="IPR026590">
    <property type="entry name" value="Ssirtuin_cat_dom"/>
</dbReference>
<dbReference type="GO" id="GO:0005739">
    <property type="term" value="C:mitochondrion"/>
    <property type="evidence" value="ECO:0007669"/>
    <property type="project" value="UniProtKB-SubCell"/>
</dbReference>
<name>A0A0C3DAG9_9AGAM</name>
<dbReference type="GO" id="GO:0017136">
    <property type="term" value="F:histone deacetylase activity, NAD-dependent"/>
    <property type="evidence" value="ECO:0007669"/>
    <property type="project" value="TreeGrafter"/>
</dbReference>
<comment type="similarity">
    <text evidence="2">Belongs to the sirtuin family. Class I subfamily.</text>
</comment>
<evidence type="ECO:0000256" key="2">
    <source>
        <dbReference type="ARBA" id="ARBA00006924"/>
    </source>
</evidence>
<keyword evidence="5" id="KW-0496">Mitochondrion</keyword>
<organism evidence="8 9">
    <name type="scientific">Scleroderma citrinum Foug A</name>
    <dbReference type="NCBI Taxonomy" id="1036808"/>
    <lineage>
        <taxon>Eukaryota</taxon>
        <taxon>Fungi</taxon>
        <taxon>Dikarya</taxon>
        <taxon>Basidiomycota</taxon>
        <taxon>Agaricomycotina</taxon>
        <taxon>Agaricomycetes</taxon>
        <taxon>Agaricomycetidae</taxon>
        <taxon>Boletales</taxon>
        <taxon>Sclerodermatineae</taxon>
        <taxon>Sclerodermataceae</taxon>
        <taxon>Scleroderma</taxon>
    </lineage>
</organism>
<evidence type="ECO:0000256" key="4">
    <source>
        <dbReference type="ARBA" id="ARBA00023027"/>
    </source>
</evidence>
<dbReference type="Gene3D" id="3.30.1600.10">
    <property type="entry name" value="SIR2/SIRT2 'Small Domain"/>
    <property type="match status" value="1"/>
</dbReference>
<dbReference type="OrthoDB" id="424302at2759"/>
<feature type="domain" description="Deacetylase sirtuin-type" evidence="7">
    <location>
        <begin position="1"/>
        <end position="164"/>
    </location>
</feature>
<feature type="binding site" evidence="6">
    <location>
        <position position="144"/>
    </location>
    <ligand>
        <name>Zn(2+)</name>
        <dbReference type="ChEBI" id="CHEBI:29105"/>
    </ligand>
</feature>
<accession>A0A0C3DAG9</accession>
<dbReference type="InterPro" id="IPR026591">
    <property type="entry name" value="Sirtuin_cat_small_dom_sf"/>
</dbReference>
<dbReference type="InParanoid" id="A0A0C3DAG9"/>
<gene>
    <name evidence="8" type="ORF">SCLCIDRAFT_1157717</name>
</gene>
<comment type="subcellular location">
    <subcellularLocation>
        <location evidence="1">Mitochondrion</location>
    </subcellularLocation>
</comment>
<dbReference type="Gene3D" id="3.40.50.1220">
    <property type="entry name" value="TPP-binding domain"/>
    <property type="match status" value="1"/>
</dbReference>
<dbReference type="SUPFAM" id="SSF52467">
    <property type="entry name" value="DHS-like NAD/FAD-binding domain"/>
    <property type="match status" value="1"/>
</dbReference>
<feature type="non-terminal residue" evidence="8">
    <location>
        <position position="1"/>
    </location>
</feature>
<evidence type="ECO:0000256" key="3">
    <source>
        <dbReference type="ARBA" id="ARBA00022679"/>
    </source>
</evidence>
<evidence type="ECO:0000313" key="8">
    <source>
        <dbReference type="EMBL" id="KIM53384.1"/>
    </source>
</evidence>
<dbReference type="AlphaFoldDB" id="A0A0C3DAG9"/>
<dbReference type="Proteomes" id="UP000053989">
    <property type="component" value="Unassembled WGS sequence"/>
</dbReference>
<dbReference type="EMBL" id="KN822182">
    <property type="protein sequence ID" value="KIM53384.1"/>
    <property type="molecule type" value="Genomic_DNA"/>
</dbReference>
<keyword evidence="4" id="KW-0520">NAD</keyword>
<evidence type="ECO:0000256" key="1">
    <source>
        <dbReference type="ARBA" id="ARBA00004173"/>
    </source>
</evidence>